<dbReference type="OrthoDB" id="3799109at2759"/>
<protein>
    <submittedName>
        <fullName evidence="1">Uncharacterized protein</fullName>
    </submittedName>
</protein>
<dbReference type="Proteomes" id="UP000800036">
    <property type="component" value="Unassembled WGS sequence"/>
</dbReference>
<accession>A0A6A5V1R4</accession>
<keyword evidence="2" id="KW-1185">Reference proteome</keyword>
<sequence>MTRYTEIAARLENLRPIDSDCDTSMSEPTRSSPTATEFANATVKNKQEEMTDMYGPGDSAIYSDTETEIDEAIPEPMSIPKITQPQPQPTLTLPVKYPFLTTENGYPVFRKPLSKHYNQMHRASMTNERGFMDPRITAFVDYWTKFYIEIGNDPLGPAEGAFQLRLACKVRGLVTYGTMDRLVTRLVERALRDAARGWSEIADTVGRTKYQDAPGLPEAVGAFDKDYDSFWE</sequence>
<organism evidence="1 2">
    <name type="scientific">Bimuria novae-zelandiae CBS 107.79</name>
    <dbReference type="NCBI Taxonomy" id="1447943"/>
    <lineage>
        <taxon>Eukaryota</taxon>
        <taxon>Fungi</taxon>
        <taxon>Dikarya</taxon>
        <taxon>Ascomycota</taxon>
        <taxon>Pezizomycotina</taxon>
        <taxon>Dothideomycetes</taxon>
        <taxon>Pleosporomycetidae</taxon>
        <taxon>Pleosporales</taxon>
        <taxon>Massarineae</taxon>
        <taxon>Didymosphaeriaceae</taxon>
        <taxon>Bimuria</taxon>
    </lineage>
</organism>
<reference evidence="1" key="1">
    <citation type="journal article" date="2020" name="Stud. Mycol.">
        <title>101 Dothideomycetes genomes: a test case for predicting lifestyles and emergence of pathogens.</title>
        <authorList>
            <person name="Haridas S."/>
            <person name="Albert R."/>
            <person name="Binder M."/>
            <person name="Bloem J."/>
            <person name="Labutti K."/>
            <person name="Salamov A."/>
            <person name="Andreopoulos B."/>
            <person name="Baker S."/>
            <person name="Barry K."/>
            <person name="Bills G."/>
            <person name="Bluhm B."/>
            <person name="Cannon C."/>
            <person name="Castanera R."/>
            <person name="Culley D."/>
            <person name="Daum C."/>
            <person name="Ezra D."/>
            <person name="Gonzalez J."/>
            <person name="Henrissat B."/>
            <person name="Kuo A."/>
            <person name="Liang C."/>
            <person name="Lipzen A."/>
            <person name="Lutzoni F."/>
            <person name="Magnuson J."/>
            <person name="Mondo S."/>
            <person name="Nolan M."/>
            <person name="Ohm R."/>
            <person name="Pangilinan J."/>
            <person name="Park H.-J."/>
            <person name="Ramirez L."/>
            <person name="Alfaro M."/>
            <person name="Sun H."/>
            <person name="Tritt A."/>
            <person name="Yoshinaga Y."/>
            <person name="Zwiers L.-H."/>
            <person name="Turgeon B."/>
            <person name="Goodwin S."/>
            <person name="Spatafora J."/>
            <person name="Crous P."/>
            <person name="Grigoriev I."/>
        </authorList>
    </citation>
    <scope>NUCLEOTIDE SEQUENCE</scope>
    <source>
        <strain evidence="1">CBS 107.79</strain>
    </source>
</reference>
<proteinExistence type="predicted"/>
<gene>
    <name evidence="1" type="ORF">BU23DRAFT_600255</name>
</gene>
<name>A0A6A5V1R4_9PLEO</name>
<evidence type="ECO:0000313" key="2">
    <source>
        <dbReference type="Proteomes" id="UP000800036"/>
    </source>
</evidence>
<dbReference type="EMBL" id="ML976693">
    <property type="protein sequence ID" value="KAF1971383.1"/>
    <property type="molecule type" value="Genomic_DNA"/>
</dbReference>
<dbReference type="AlphaFoldDB" id="A0A6A5V1R4"/>
<evidence type="ECO:0000313" key="1">
    <source>
        <dbReference type="EMBL" id="KAF1971383.1"/>
    </source>
</evidence>